<dbReference type="RefSeq" id="WP_309522633.1">
    <property type="nucleotide sequence ID" value="NZ_JAVIXS010000015.1"/>
</dbReference>
<proteinExistence type="predicted"/>
<protein>
    <recommendedName>
        <fullName evidence="4">C1q domain-containing protein</fullName>
    </recommendedName>
</protein>
<dbReference type="Proteomes" id="UP001260959">
    <property type="component" value="Unassembled WGS sequence"/>
</dbReference>
<evidence type="ECO:0008006" key="4">
    <source>
        <dbReference type="Google" id="ProtNLM"/>
    </source>
</evidence>
<organism evidence="2 3">
    <name type="scientific">Chryseobacterium metallicongregator</name>
    <dbReference type="NCBI Taxonomy" id="3073042"/>
    <lineage>
        <taxon>Bacteria</taxon>
        <taxon>Pseudomonadati</taxon>
        <taxon>Bacteroidota</taxon>
        <taxon>Flavobacteriia</taxon>
        <taxon>Flavobacteriales</taxon>
        <taxon>Weeksellaceae</taxon>
        <taxon>Chryseobacterium group</taxon>
        <taxon>Chryseobacterium</taxon>
    </lineage>
</organism>
<reference evidence="2 3" key="1">
    <citation type="submission" date="2023-08" db="EMBL/GenBank/DDBJ databases">
        <authorList>
            <person name="Maltman C."/>
        </authorList>
    </citation>
    <scope>NUCLEOTIDE SEQUENCE [LARGE SCALE GENOMIC DNA]</scope>
    <source>
        <strain evidence="2 3">ES2</strain>
    </source>
</reference>
<name>A0ABU1E730_9FLAO</name>
<accession>A0ABU1E730</accession>
<keyword evidence="3" id="KW-1185">Reference proteome</keyword>
<evidence type="ECO:0000256" key="1">
    <source>
        <dbReference type="SAM" id="SignalP"/>
    </source>
</evidence>
<sequence>MKKLISFLVLTIPCYFVQAQIGTNQNVENTLSNSNFFMDASKFNDFGNSIGKGLGFPKADLTKFKFDRSVIDNVQILSDFDGMMLYNYGNGNTVLNEGQQVAVTPGFYYFSNPAASGTVSNGKWVRLLTDVKSIVYDLKIPSNVLYARSISTSWKTGNNTKNPLWFTETDHINNEYITIVDPGKFMVNKAGLYTFDVRENFSDIPKRGINVNSSGISQVYVNMFQQLADYISADKGVGMGLVAGNVSINFNGGRWLDSGGYTFISTTLKLNAGDTFRLVTMMAKAGSYREAGGHISVMYTPIP</sequence>
<dbReference type="EMBL" id="JAVIXS010000015">
    <property type="protein sequence ID" value="MDR4953633.1"/>
    <property type="molecule type" value="Genomic_DNA"/>
</dbReference>
<feature type="signal peptide" evidence="1">
    <location>
        <begin position="1"/>
        <end position="19"/>
    </location>
</feature>
<comment type="caution">
    <text evidence="2">The sequence shown here is derived from an EMBL/GenBank/DDBJ whole genome shotgun (WGS) entry which is preliminary data.</text>
</comment>
<gene>
    <name evidence="2" type="ORF">REB14_15750</name>
</gene>
<feature type="chain" id="PRO_5046117293" description="C1q domain-containing protein" evidence="1">
    <location>
        <begin position="20"/>
        <end position="303"/>
    </location>
</feature>
<evidence type="ECO:0000313" key="3">
    <source>
        <dbReference type="Proteomes" id="UP001260959"/>
    </source>
</evidence>
<keyword evidence="1" id="KW-0732">Signal</keyword>
<evidence type="ECO:0000313" key="2">
    <source>
        <dbReference type="EMBL" id="MDR4953633.1"/>
    </source>
</evidence>